<dbReference type="GO" id="GO:0015279">
    <property type="term" value="F:store-operated calcium channel activity"/>
    <property type="evidence" value="ECO:0007669"/>
    <property type="project" value="TreeGrafter"/>
</dbReference>
<dbReference type="PANTHER" id="PTHR10117">
    <property type="entry name" value="TRANSIENT RECEPTOR POTENTIAL CHANNEL"/>
    <property type="match status" value="1"/>
</dbReference>
<comment type="subcellular location">
    <subcellularLocation>
        <location evidence="1">Cell membrane</location>
        <topology evidence="1">Multi-pass membrane protein</topology>
    </subcellularLocation>
</comment>
<keyword evidence="9 19" id="KW-1133">Transmembrane helix</keyword>
<evidence type="ECO:0000256" key="15">
    <source>
        <dbReference type="ARBA" id="ARBA00036634"/>
    </source>
</evidence>
<dbReference type="FunFam" id="1.25.40.20:FF:000023">
    <property type="entry name" value="short transient receptor potential channel 4 isoform X1"/>
    <property type="match status" value="1"/>
</dbReference>
<proteinExistence type="predicted"/>
<dbReference type="PANTHER" id="PTHR10117:SF25">
    <property type="entry name" value="SHORT TRANSIENT RECEPTOR POTENTIAL CHANNEL 4"/>
    <property type="match status" value="1"/>
</dbReference>
<evidence type="ECO:0000256" key="6">
    <source>
        <dbReference type="ARBA" id="ARBA00022692"/>
    </source>
</evidence>
<keyword evidence="5" id="KW-0107">Calcium channel</keyword>
<reference evidence="21" key="3">
    <citation type="submission" date="2025-09" db="UniProtKB">
        <authorList>
            <consortium name="Ensembl"/>
        </authorList>
    </citation>
    <scope>IDENTIFICATION</scope>
</reference>
<evidence type="ECO:0000256" key="11">
    <source>
        <dbReference type="ARBA" id="ARBA00023065"/>
    </source>
</evidence>
<dbReference type="SMART" id="SM01420">
    <property type="entry name" value="TRP_2"/>
    <property type="match status" value="1"/>
</dbReference>
<feature type="transmembrane region" description="Helical" evidence="19">
    <location>
        <begin position="561"/>
        <end position="583"/>
    </location>
</feature>
<dbReference type="AlphaFoldDB" id="A0A7N5K945"/>
<keyword evidence="11" id="KW-0406">Ion transport</keyword>
<dbReference type="InterPro" id="IPR005821">
    <property type="entry name" value="Ion_trans_dom"/>
</dbReference>
<feature type="transmembrane region" description="Helical" evidence="19">
    <location>
        <begin position="439"/>
        <end position="459"/>
    </location>
</feature>
<evidence type="ECO:0000256" key="7">
    <source>
        <dbReference type="ARBA" id="ARBA00022737"/>
    </source>
</evidence>
<feature type="transmembrane region" description="Helical" evidence="19">
    <location>
        <begin position="519"/>
        <end position="541"/>
    </location>
</feature>
<evidence type="ECO:0000256" key="13">
    <source>
        <dbReference type="ARBA" id="ARBA00023157"/>
    </source>
</evidence>
<dbReference type="InterPro" id="IPR036770">
    <property type="entry name" value="Ankyrin_rpt-contain_sf"/>
</dbReference>
<evidence type="ECO:0000256" key="4">
    <source>
        <dbReference type="ARBA" id="ARBA00022568"/>
    </source>
</evidence>
<keyword evidence="14" id="KW-0407">Ion channel</keyword>
<evidence type="ECO:0000259" key="20">
    <source>
        <dbReference type="SMART" id="SM01420"/>
    </source>
</evidence>
<evidence type="ECO:0000256" key="5">
    <source>
        <dbReference type="ARBA" id="ARBA00022673"/>
    </source>
</evidence>
<evidence type="ECO:0000256" key="16">
    <source>
        <dbReference type="PROSITE-ProRule" id="PRU00023"/>
    </source>
</evidence>
<dbReference type="Pfam" id="PF00023">
    <property type="entry name" value="Ank"/>
    <property type="match status" value="1"/>
</dbReference>
<dbReference type="GO" id="GO:0051480">
    <property type="term" value="P:regulation of cytosolic calcium ion concentration"/>
    <property type="evidence" value="ECO:0007669"/>
    <property type="project" value="TreeGrafter"/>
</dbReference>
<evidence type="ECO:0000256" key="10">
    <source>
        <dbReference type="ARBA" id="ARBA00023043"/>
    </source>
</evidence>
<reference evidence="21 22" key="1">
    <citation type="journal article" date="2010" name="Nature">
        <title>The sequence and de novo assembly of the giant panda genome.</title>
        <authorList>
            <person name="Li R."/>
            <person name="Fan W."/>
            <person name="Tian G."/>
            <person name="Zhu H."/>
            <person name="He L."/>
            <person name="Cai J."/>
            <person name="Huang Q."/>
            <person name="Cai Q."/>
            <person name="Li B."/>
            <person name="Bai Y."/>
            <person name="Zhang Z."/>
            <person name="Zhang Y."/>
            <person name="Wang W."/>
            <person name="Li J."/>
            <person name="Wei F."/>
            <person name="Li H."/>
            <person name="Jian M."/>
            <person name="Li J."/>
            <person name="Zhang Z."/>
            <person name="Nielsen R."/>
            <person name="Li D."/>
            <person name="Gu W."/>
            <person name="Yang Z."/>
            <person name="Xuan Z."/>
            <person name="Ryder O.A."/>
            <person name="Leung F.C."/>
            <person name="Zhou Y."/>
            <person name="Cao J."/>
            <person name="Sun X."/>
            <person name="Fu Y."/>
            <person name="Fang X."/>
            <person name="Guo X."/>
            <person name="Wang B."/>
            <person name="Hou R."/>
            <person name="Shen F."/>
            <person name="Mu B."/>
            <person name="Ni P."/>
            <person name="Lin R."/>
            <person name="Qian W."/>
            <person name="Wang G."/>
            <person name="Yu C."/>
            <person name="Nie W."/>
            <person name="Wang J."/>
            <person name="Wu Z."/>
            <person name="Liang H."/>
            <person name="Min J."/>
            <person name="Wu Q."/>
            <person name="Cheng S."/>
            <person name="Ruan J."/>
            <person name="Wang M."/>
            <person name="Shi Z."/>
            <person name="Wen M."/>
            <person name="Liu B."/>
            <person name="Ren X."/>
            <person name="Zheng H."/>
            <person name="Dong D."/>
            <person name="Cook K."/>
            <person name="Shan G."/>
            <person name="Zhang H."/>
            <person name="Kosiol C."/>
            <person name="Xie X."/>
            <person name="Lu Z."/>
            <person name="Zheng H."/>
            <person name="Li Y."/>
            <person name="Steiner C.C."/>
            <person name="Lam T.T."/>
            <person name="Lin S."/>
            <person name="Zhang Q."/>
            <person name="Li G."/>
            <person name="Tian J."/>
            <person name="Gong T."/>
            <person name="Liu H."/>
            <person name="Zhang D."/>
            <person name="Fang L."/>
            <person name="Ye C."/>
            <person name="Zhang J."/>
            <person name="Hu W."/>
            <person name="Xu A."/>
            <person name="Ren Y."/>
            <person name="Zhang G."/>
            <person name="Bruford M.W."/>
            <person name="Li Q."/>
            <person name="Ma L."/>
            <person name="Guo Y."/>
            <person name="An N."/>
            <person name="Hu Y."/>
            <person name="Zheng Y."/>
            <person name="Shi Y."/>
            <person name="Li Z."/>
            <person name="Liu Q."/>
            <person name="Chen Y."/>
            <person name="Zhao J."/>
            <person name="Qu N."/>
            <person name="Zhao S."/>
            <person name="Tian F."/>
            <person name="Wang X."/>
            <person name="Wang H."/>
            <person name="Xu L."/>
            <person name="Liu X."/>
            <person name="Vinar T."/>
            <person name="Wang Y."/>
            <person name="Lam T.W."/>
            <person name="Yiu S.M."/>
            <person name="Liu S."/>
            <person name="Zhang H."/>
            <person name="Li D."/>
            <person name="Huang Y."/>
            <person name="Wang X."/>
            <person name="Yang G."/>
            <person name="Jiang Z."/>
            <person name="Wang J."/>
            <person name="Qin N."/>
            <person name="Li L."/>
            <person name="Li J."/>
            <person name="Bolund L."/>
            <person name="Kristiansen K."/>
            <person name="Wong G.K."/>
            <person name="Olson M."/>
            <person name="Zhang X."/>
            <person name="Li S."/>
            <person name="Yang H."/>
            <person name="Wang J."/>
            <person name="Wang J."/>
        </authorList>
    </citation>
    <scope>NUCLEOTIDE SEQUENCE [LARGE SCALE GENOMIC DNA]</scope>
</reference>
<evidence type="ECO:0000256" key="9">
    <source>
        <dbReference type="ARBA" id="ARBA00022989"/>
    </source>
</evidence>
<evidence type="ECO:0000313" key="22">
    <source>
        <dbReference type="Proteomes" id="UP000008912"/>
    </source>
</evidence>
<dbReference type="PROSITE" id="PS50088">
    <property type="entry name" value="ANK_REPEAT"/>
    <property type="match status" value="1"/>
</dbReference>
<evidence type="ECO:0000256" key="19">
    <source>
        <dbReference type="SAM" id="Phobius"/>
    </source>
</evidence>
<dbReference type="Pfam" id="PF08344">
    <property type="entry name" value="TRP_2"/>
    <property type="match status" value="1"/>
</dbReference>
<keyword evidence="17" id="KW-0175">Coiled coil</keyword>
<dbReference type="InterPro" id="IPR013555">
    <property type="entry name" value="TRP_dom"/>
</dbReference>
<evidence type="ECO:0000256" key="18">
    <source>
        <dbReference type="SAM" id="MobiDB-lite"/>
    </source>
</evidence>
<sequence>MAQFYYKRNVNAPYRDRIPLRIVRAESELSPSEKAYLNAVEKGDYASVKKSLEEAEIYFKININCIDPLGRTALLIAIENENLELIELLLSFNVYVGDALLHAIRKEVVGAVELLLNHKKPSGEKQVPPILLDKQFSEFTPDITPIILAAHTNNYEIIKLLVQKGVSVPRPHEVRCNCVECVSSSDVDSLRHSRSRLNIYKALASPSLIALSSEDPFLTAFQLSWELQELSKVENEFKSEYEELSRQCKQFAKDLLDQTRSSRELEIILNYRDDSSLIEEQSGNDLARLKLAIKYRQKEFVAQPNCQQLLASRWYDEFPGWRRRHWAVKMVTCFIIGLLFPVFSVCYLIAPKSPLGLFIRKPFIKFICHTASYLTFLFLLLLASQHIDRSDLNRQGPPPTIVEWMILPWVLGFIWGEIKQMWDGGLQDYIHDWWNLMDFVMNSLYLATISLKIVAFVKYSALNPRESWDMWHPTLVAEALFAIANIFSSLRLISLFTANSHLGPLQISLGRMLLDILKFLFIYCLVLLAFANGLNQLYFYYEETKGLSCKGIRCEKQNNAFSTLFETLQSLFWSIFGLINLYVTNVKAQHEFTEFVGATMFGTYNVISLVVLLNMLIAMMNNSYQLIADHADIEWKFARTKLWMSYFEEGGTLPTPFNVIPSPKSLWYLIKWIWTHLCKKKMRRKPESFGTIGRRAADNLRRHHQYQEVMRNLVKRYVAAMIRDAKTEEGLTEENFKELKQDISSFRFEVLGLLRGSKLSTEQAAQASKESSNSADSDEKSDNEEEVTRQQAERPLERNIQLESRGLASRGDLNIPGLSEQCILVDHRERNTDTLGLQVGKRVCSFTSEKVVVEDTVPIIPKEKHAKEEDPSIDYEANLTDTVTHEDYVTTRL</sequence>
<dbReference type="FunFam" id="1.10.287.70:FF:000266">
    <property type="entry name" value="Transient receptor potential cation channel subfamily c member 1"/>
    <property type="match status" value="1"/>
</dbReference>
<comment type="catalytic activity">
    <reaction evidence="15">
        <text>Ca(2+)(in) = Ca(2+)(out)</text>
        <dbReference type="Rhea" id="RHEA:29671"/>
        <dbReference type="ChEBI" id="CHEBI:29108"/>
    </reaction>
</comment>
<dbReference type="GeneTree" id="ENSGT01060000248594"/>
<feature type="region of interest" description="Disordered" evidence="18">
    <location>
        <begin position="762"/>
        <end position="801"/>
    </location>
</feature>
<dbReference type="InterPro" id="IPR002153">
    <property type="entry name" value="TRPC_channel"/>
</dbReference>
<feature type="transmembrane region" description="Helical" evidence="19">
    <location>
        <begin position="326"/>
        <end position="350"/>
    </location>
</feature>
<feature type="repeat" description="ANK" evidence="16">
    <location>
        <begin position="141"/>
        <end position="173"/>
    </location>
</feature>
<feature type="transmembrane region" description="Helical" evidence="19">
    <location>
        <begin position="401"/>
        <end position="418"/>
    </location>
</feature>
<dbReference type="Gene3D" id="1.25.40.20">
    <property type="entry name" value="Ankyrin repeat-containing domain"/>
    <property type="match status" value="1"/>
</dbReference>
<gene>
    <name evidence="21" type="primary">TRPC4</name>
</gene>
<feature type="coiled-coil region" evidence="17">
    <location>
        <begin position="227"/>
        <end position="254"/>
    </location>
</feature>
<keyword evidence="7" id="KW-0677">Repeat</keyword>
<feature type="compositionally biased region" description="Basic and acidic residues" evidence="18">
    <location>
        <begin position="786"/>
        <end position="797"/>
    </location>
</feature>
<evidence type="ECO:0000256" key="12">
    <source>
        <dbReference type="ARBA" id="ARBA00023136"/>
    </source>
</evidence>
<reference evidence="21" key="2">
    <citation type="submission" date="2025-08" db="UniProtKB">
        <authorList>
            <consortium name="Ensembl"/>
        </authorList>
    </citation>
    <scope>IDENTIFICATION</scope>
</reference>
<dbReference type="SMART" id="SM00248">
    <property type="entry name" value="ANK"/>
    <property type="match status" value="2"/>
</dbReference>
<evidence type="ECO:0000313" key="21">
    <source>
        <dbReference type="Ensembl" id="ENSAMEP00000036598.1"/>
    </source>
</evidence>
<keyword evidence="3" id="KW-1003">Cell membrane</keyword>
<keyword evidence="12 19" id="KW-0472">Membrane</keyword>
<dbReference type="Pfam" id="PF00520">
    <property type="entry name" value="Ion_trans"/>
    <property type="match status" value="1"/>
</dbReference>
<dbReference type="GO" id="GO:0070679">
    <property type="term" value="F:inositol 1,4,5 trisphosphate binding"/>
    <property type="evidence" value="ECO:0007669"/>
    <property type="project" value="TreeGrafter"/>
</dbReference>
<protein>
    <submittedName>
        <fullName evidence="21">Transient receptor potential cation channel subfamily C member 4</fullName>
    </submittedName>
</protein>
<feature type="compositionally biased region" description="Polar residues" evidence="18">
    <location>
        <begin position="762"/>
        <end position="775"/>
    </location>
</feature>
<keyword evidence="8" id="KW-0106">Calcium</keyword>
<evidence type="ECO:0000256" key="2">
    <source>
        <dbReference type="ARBA" id="ARBA00022448"/>
    </source>
</evidence>
<feature type="domain" description="Transient receptor ion channel" evidence="20">
    <location>
        <begin position="176"/>
        <end position="238"/>
    </location>
</feature>
<evidence type="ECO:0000256" key="1">
    <source>
        <dbReference type="ARBA" id="ARBA00004651"/>
    </source>
</evidence>
<name>A0A7N5K945_AILME</name>
<evidence type="ECO:0000256" key="8">
    <source>
        <dbReference type="ARBA" id="ARBA00022837"/>
    </source>
</evidence>
<evidence type="ECO:0000256" key="3">
    <source>
        <dbReference type="ARBA" id="ARBA00022475"/>
    </source>
</evidence>
<keyword evidence="6 19" id="KW-0812">Transmembrane</keyword>
<feature type="transmembrane region" description="Helical" evidence="19">
    <location>
        <begin position="595"/>
        <end position="617"/>
    </location>
</feature>
<dbReference type="InterPro" id="IPR002110">
    <property type="entry name" value="Ankyrin_rpt"/>
</dbReference>
<dbReference type="GO" id="GO:0005886">
    <property type="term" value="C:plasma membrane"/>
    <property type="evidence" value="ECO:0007669"/>
    <property type="project" value="UniProtKB-SubCell"/>
</dbReference>
<dbReference type="NCBIfam" id="TIGR00870">
    <property type="entry name" value="trp"/>
    <property type="match status" value="1"/>
</dbReference>
<evidence type="ECO:0000256" key="14">
    <source>
        <dbReference type="ARBA" id="ARBA00023303"/>
    </source>
</evidence>
<organism evidence="21 22">
    <name type="scientific">Ailuropoda melanoleuca</name>
    <name type="common">Giant panda</name>
    <dbReference type="NCBI Taxonomy" id="9646"/>
    <lineage>
        <taxon>Eukaryota</taxon>
        <taxon>Metazoa</taxon>
        <taxon>Chordata</taxon>
        <taxon>Craniata</taxon>
        <taxon>Vertebrata</taxon>
        <taxon>Euteleostomi</taxon>
        <taxon>Mammalia</taxon>
        <taxon>Eutheria</taxon>
        <taxon>Laurasiatheria</taxon>
        <taxon>Carnivora</taxon>
        <taxon>Caniformia</taxon>
        <taxon>Ursidae</taxon>
        <taxon>Ailuropoda</taxon>
    </lineage>
</organism>
<keyword evidence="4" id="KW-0109">Calcium transport</keyword>
<dbReference type="Pfam" id="PF12796">
    <property type="entry name" value="Ank_2"/>
    <property type="match status" value="1"/>
</dbReference>
<feature type="transmembrane region" description="Helical" evidence="19">
    <location>
        <begin position="479"/>
        <end position="498"/>
    </location>
</feature>
<dbReference type="PRINTS" id="PR01097">
    <property type="entry name" value="TRNSRECEPTRP"/>
</dbReference>
<feature type="transmembrane region" description="Helical" evidence="19">
    <location>
        <begin position="362"/>
        <end position="381"/>
    </location>
</feature>
<evidence type="ECO:0000256" key="17">
    <source>
        <dbReference type="SAM" id="Coils"/>
    </source>
</evidence>
<dbReference type="Proteomes" id="UP000008912">
    <property type="component" value="Unassembled WGS sequence"/>
</dbReference>
<keyword evidence="22" id="KW-1185">Reference proteome</keyword>
<dbReference type="Ensembl" id="ENSAMET00000043545.1">
    <property type="protein sequence ID" value="ENSAMEP00000036598.1"/>
    <property type="gene ID" value="ENSAMEG00000000136.2"/>
</dbReference>
<keyword evidence="13" id="KW-1015">Disulfide bond</keyword>
<keyword evidence="10 16" id="KW-0040">ANK repeat</keyword>
<accession>A0A7N5K945</accession>
<dbReference type="GO" id="GO:0034703">
    <property type="term" value="C:cation channel complex"/>
    <property type="evidence" value="ECO:0007669"/>
    <property type="project" value="TreeGrafter"/>
</dbReference>
<dbReference type="SUPFAM" id="SSF48403">
    <property type="entry name" value="Ankyrin repeat"/>
    <property type="match status" value="1"/>
</dbReference>
<keyword evidence="2" id="KW-0813">Transport</keyword>